<dbReference type="PANTHER" id="PTHR10098">
    <property type="entry name" value="RAPSYN-RELATED"/>
    <property type="match status" value="1"/>
</dbReference>
<evidence type="ECO:0000259" key="1">
    <source>
        <dbReference type="Pfam" id="PF12770"/>
    </source>
</evidence>
<protein>
    <recommendedName>
        <fullName evidence="1">CHAT domain-containing protein</fullName>
    </recommendedName>
</protein>
<evidence type="ECO:0000313" key="3">
    <source>
        <dbReference type="Proteomes" id="UP000004508"/>
    </source>
</evidence>
<gene>
    <name evidence="2" type="ORF">Krac_11965</name>
</gene>
<sequence>MMDLEPFIQRLQALDLDAGKRFLQEHSAELGEPAIFGPRLREASLKLDHAQPSLALKLADLLIFYGQHTGHRTSYALGMTARGNLLAHQGYHQAALKYLDEGGDVFQALGDELNWARSRIVWIISCAESDDIEQALKVAAQARETFMRLDEYYWACAIDINTAIICKYAGRYQQALELYDRVLATYPLLKSFDESHIRRSIAIAEHNKATNLALIGAFEESSSLLNKSQQSFQTLGDVTSVVLSEMNIAENAFVQGYYGSALRHFYDARSIYLQHKVENPQILARMLLQMAMCFLKLNRMSDACQIGSQAVELTEKLEILADRIESLHGYANTLIASGHLHDALEPLVESENISHGYNYLTAMTQLRRAEIYNRQQAYGKAYEQAAYISKYYNAQGLIALLMQAQLVMVEAAIGLAQTGQAERYQVNLAQTQELCRQLVKNAKHSNLQDGVYRGQHLLGRMALLQNDRQRANRFFLSAIGRIEHLLSDLVYDLSPTFLRTAWEVYEDMIALQLQNDHAELALHYLERARSIALRQYIRASQDKLGLEETGVIDEDTREIDDVRRAKGASLLQREYELSLWQKKYHEYSALLATRDEDLVAAINREEIEATIKQCETKIAELFEWLHLLRSDGALVPSITRRRRKRVRSSMSGVDVQQLRQALQPGQTLLTYYLSKDTLVIFVVTAQVFFVCKQPGVLPQLEQYLLLLHAHLQPGGWPDALHLPQQVIRGLLKKLYRLLIAPVADHLADTTRLLTIVPYGILHQLPFHALYDGSRYLIEDFQINYLPASNLLLDLQKMWHLNEDELATALVMGCSGHSKLPSALEEAASIAELLHGQCYLEEEATIAHLQARAQGCSLIHLATHGHSRLDAPNFSSVVLADGYLNAIDAFSLNLQGCELVTLSGCETGLALSGGGDEQLGLGRAFLAAGARSLVMSIWSVEDASTSFLMQTFYQHLLQGESKVEALRLAQQAMLRHAEARYSHPYFWAAFRLVGDMQPFSQQVIKMLREKINT</sequence>
<accession>D6TEH4</accession>
<dbReference type="eggNOG" id="COG4995">
    <property type="taxonomic scope" value="Bacteria"/>
</dbReference>
<dbReference type="EMBL" id="ADVG01000001">
    <property type="protein sequence ID" value="EFH90347.1"/>
    <property type="molecule type" value="Genomic_DNA"/>
</dbReference>
<comment type="caution">
    <text evidence="2">The sequence shown here is derived from an EMBL/GenBank/DDBJ whole genome shotgun (WGS) entry which is preliminary data.</text>
</comment>
<dbReference type="PANTHER" id="PTHR10098:SF112">
    <property type="entry name" value="SLR0380 PROTEIN"/>
    <property type="match status" value="1"/>
</dbReference>
<dbReference type="InterPro" id="IPR024983">
    <property type="entry name" value="CHAT_dom"/>
</dbReference>
<proteinExistence type="predicted"/>
<feature type="domain" description="CHAT" evidence="1">
    <location>
        <begin position="730"/>
        <end position="994"/>
    </location>
</feature>
<keyword evidence="3" id="KW-1185">Reference proteome</keyword>
<dbReference type="Gene3D" id="1.25.40.10">
    <property type="entry name" value="Tetratricopeptide repeat domain"/>
    <property type="match status" value="2"/>
</dbReference>
<organism evidence="2 3">
    <name type="scientific">Ktedonobacter racemifer DSM 44963</name>
    <dbReference type="NCBI Taxonomy" id="485913"/>
    <lineage>
        <taxon>Bacteria</taxon>
        <taxon>Bacillati</taxon>
        <taxon>Chloroflexota</taxon>
        <taxon>Ktedonobacteria</taxon>
        <taxon>Ktedonobacterales</taxon>
        <taxon>Ktedonobacteraceae</taxon>
        <taxon>Ktedonobacter</taxon>
    </lineage>
</organism>
<dbReference type="Pfam" id="PF12770">
    <property type="entry name" value="CHAT"/>
    <property type="match status" value="1"/>
</dbReference>
<dbReference type="OrthoDB" id="138165at2"/>
<evidence type="ECO:0000313" key="2">
    <source>
        <dbReference type="EMBL" id="EFH90347.1"/>
    </source>
</evidence>
<dbReference type="RefSeq" id="WP_007907630.1">
    <property type="nucleotide sequence ID" value="NZ_ADVG01000001.1"/>
</dbReference>
<dbReference type="Proteomes" id="UP000004508">
    <property type="component" value="Unassembled WGS sequence"/>
</dbReference>
<dbReference type="SUPFAM" id="SSF48452">
    <property type="entry name" value="TPR-like"/>
    <property type="match status" value="2"/>
</dbReference>
<name>D6TEH4_KTERA</name>
<reference evidence="2 3" key="1">
    <citation type="journal article" date="2011" name="Stand. Genomic Sci.">
        <title>Non-contiguous finished genome sequence and contextual data of the filamentous soil bacterium Ktedonobacter racemifer type strain (SOSP1-21).</title>
        <authorList>
            <person name="Chang Y.J."/>
            <person name="Land M."/>
            <person name="Hauser L."/>
            <person name="Chertkov O."/>
            <person name="Del Rio T.G."/>
            <person name="Nolan M."/>
            <person name="Copeland A."/>
            <person name="Tice H."/>
            <person name="Cheng J.F."/>
            <person name="Lucas S."/>
            <person name="Han C."/>
            <person name="Goodwin L."/>
            <person name="Pitluck S."/>
            <person name="Ivanova N."/>
            <person name="Ovchinikova G."/>
            <person name="Pati A."/>
            <person name="Chen A."/>
            <person name="Palaniappan K."/>
            <person name="Mavromatis K."/>
            <person name="Liolios K."/>
            <person name="Brettin T."/>
            <person name="Fiebig A."/>
            <person name="Rohde M."/>
            <person name="Abt B."/>
            <person name="Goker M."/>
            <person name="Detter J.C."/>
            <person name="Woyke T."/>
            <person name="Bristow J."/>
            <person name="Eisen J.A."/>
            <person name="Markowitz V."/>
            <person name="Hugenholtz P."/>
            <person name="Kyrpides N.C."/>
            <person name="Klenk H.P."/>
            <person name="Lapidus A."/>
        </authorList>
    </citation>
    <scope>NUCLEOTIDE SEQUENCE [LARGE SCALE GENOMIC DNA]</scope>
    <source>
        <strain evidence="3">DSM 44963</strain>
    </source>
</reference>
<dbReference type="InterPro" id="IPR011990">
    <property type="entry name" value="TPR-like_helical_dom_sf"/>
</dbReference>
<dbReference type="STRING" id="485913.Krac_11965"/>
<dbReference type="InParanoid" id="D6TEH4"/>
<dbReference type="AlphaFoldDB" id="D6TEH4"/>